<gene>
    <name evidence="2" type="ORF">K503DRAFT_804881</name>
</gene>
<protein>
    <recommendedName>
        <fullName evidence="1">Helicase ATP-binding domain-containing protein</fullName>
    </recommendedName>
</protein>
<dbReference type="InterPro" id="IPR027417">
    <property type="entry name" value="P-loop_NTPase"/>
</dbReference>
<feature type="domain" description="Helicase ATP-binding" evidence="1">
    <location>
        <begin position="1"/>
        <end position="117"/>
    </location>
</feature>
<dbReference type="EMBL" id="KV448900">
    <property type="protein sequence ID" value="OAX32842.1"/>
    <property type="molecule type" value="Genomic_DNA"/>
</dbReference>
<dbReference type="InterPro" id="IPR014001">
    <property type="entry name" value="Helicase_ATP-bd"/>
</dbReference>
<dbReference type="OrthoDB" id="2691459at2759"/>
<reference evidence="2 3" key="1">
    <citation type="submission" date="2016-06" db="EMBL/GenBank/DDBJ databases">
        <title>Comparative genomics of the ectomycorrhizal sister species Rhizopogon vinicolor and Rhizopogon vesiculosus (Basidiomycota: Boletales) reveals a divergence of the mating type B locus.</title>
        <authorList>
            <consortium name="DOE Joint Genome Institute"/>
            <person name="Mujic A.B."/>
            <person name="Kuo A."/>
            <person name="Tritt A."/>
            <person name="Lipzen A."/>
            <person name="Chen C."/>
            <person name="Johnson J."/>
            <person name="Sharma A."/>
            <person name="Barry K."/>
            <person name="Grigoriev I.V."/>
            <person name="Spatafora J.W."/>
        </authorList>
    </citation>
    <scope>NUCLEOTIDE SEQUENCE [LARGE SCALE GENOMIC DNA]</scope>
    <source>
        <strain evidence="2 3">AM-OR11-026</strain>
    </source>
</reference>
<evidence type="ECO:0000313" key="3">
    <source>
        <dbReference type="Proteomes" id="UP000092154"/>
    </source>
</evidence>
<evidence type="ECO:0000313" key="2">
    <source>
        <dbReference type="EMBL" id="OAX32842.1"/>
    </source>
</evidence>
<dbReference type="Gene3D" id="3.40.50.300">
    <property type="entry name" value="P-loop containing nucleotide triphosphate hydrolases"/>
    <property type="match status" value="1"/>
</dbReference>
<dbReference type="AlphaFoldDB" id="A0A1B7MJS9"/>
<dbReference type="Proteomes" id="UP000092154">
    <property type="component" value="Unassembled WGS sequence"/>
</dbReference>
<proteinExistence type="predicted"/>
<keyword evidence="3" id="KW-1185">Reference proteome</keyword>
<dbReference type="InParanoid" id="A0A1B7MJS9"/>
<name>A0A1B7MJS9_9AGAM</name>
<dbReference type="SUPFAM" id="SSF52540">
    <property type="entry name" value="P-loop containing nucleoside triphosphate hydrolases"/>
    <property type="match status" value="1"/>
</dbReference>
<sequence length="200" mass="22040">MFLKEYDSAMIIVCPTKALEEEMELKMRKAGLTAVAINEDTAKAAAKETPPRNLYNEVIQGVTMILVSPEQLQSSAFEGVLKDKLFMGRLAILGVDEVHLLIAWGKHIPVIGTSATLKAGAATNHICKLLGFEWGRSHIIRRSNMRHDIHIIFRTIQSRIGLTGFSDLDANADNAGRIEEILDILIIEIARAGGIILEPK</sequence>
<evidence type="ECO:0000259" key="1">
    <source>
        <dbReference type="PROSITE" id="PS51192"/>
    </source>
</evidence>
<dbReference type="PROSITE" id="PS51192">
    <property type="entry name" value="HELICASE_ATP_BIND_1"/>
    <property type="match status" value="1"/>
</dbReference>
<accession>A0A1B7MJS9</accession>
<organism evidence="2 3">
    <name type="scientific">Rhizopogon vinicolor AM-OR11-026</name>
    <dbReference type="NCBI Taxonomy" id="1314800"/>
    <lineage>
        <taxon>Eukaryota</taxon>
        <taxon>Fungi</taxon>
        <taxon>Dikarya</taxon>
        <taxon>Basidiomycota</taxon>
        <taxon>Agaricomycotina</taxon>
        <taxon>Agaricomycetes</taxon>
        <taxon>Agaricomycetidae</taxon>
        <taxon>Boletales</taxon>
        <taxon>Suillineae</taxon>
        <taxon>Rhizopogonaceae</taxon>
        <taxon>Rhizopogon</taxon>
    </lineage>
</organism>